<dbReference type="InterPro" id="IPR008254">
    <property type="entry name" value="Flavodoxin/NO_synth"/>
</dbReference>
<dbReference type="Gene3D" id="3.40.50.360">
    <property type="match status" value="1"/>
</dbReference>
<keyword evidence="13" id="KW-1185">Reference proteome</keyword>
<evidence type="ECO:0000256" key="7">
    <source>
        <dbReference type="ARBA" id="ARBA00022982"/>
    </source>
</evidence>
<keyword evidence="4 8" id="KW-0813">Transport</keyword>
<dbReference type="EMBL" id="CP010525">
    <property type="protein sequence ID" value="AJO24678.1"/>
    <property type="molecule type" value="Genomic_DNA"/>
</dbReference>
<dbReference type="PROSITE" id="PS00201">
    <property type="entry name" value="FLAVODOXIN"/>
    <property type="match status" value="1"/>
</dbReference>
<evidence type="ECO:0000256" key="4">
    <source>
        <dbReference type="ARBA" id="ARBA00022448"/>
    </source>
</evidence>
<comment type="similarity">
    <text evidence="3 8">Belongs to the flavodoxin family.</text>
</comment>
<reference evidence="11" key="4">
    <citation type="submission" date="2016-01" db="EMBL/GenBank/DDBJ databases">
        <authorList>
            <person name="Oliw E.H."/>
        </authorList>
    </citation>
    <scope>NUCLEOTIDE SEQUENCE [LARGE SCALE GENOMIC DNA]</scope>
    <source>
        <strain evidence="11">GED7749B</strain>
    </source>
</reference>
<organism evidence="12 15">
    <name type="scientific">Heyndrickxia coagulans</name>
    <name type="common">Weizmannia coagulans</name>
    <dbReference type="NCBI Taxonomy" id="1398"/>
    <lineage>
        <taxon>Bacteria</taxon>
        <taxon>Bacillati</taxon>
        <taxon>Bacillota</taxon>
        <taxon>Bacilli</taxon>
        <taxon>Bacillales</taxon>
        <taxon>Bacillaceae</taxon>
        <taxon>Heyndrickxia</taxon>
    </lineage>
</organism>
<reference evidence="14" key="5">
    <citation type="submission" date="2016-01" db="EMBL/GenBank/DDBJ databases">
        <authorList>
            <person name="Mitreva M."/>
            <person name="Pepin K.H."/>
            <person name="Mihindukulasuriya K.A."/>
            <person name="Fulton R."/>
            <person name="Fronick C."/>
            <person name="O'Laughlin M."/>
            <person name="Miner T."/>
            <person name="Herter B."/>
            <person name="Rosa B.A."/>
            <person name="Cordes M."/>
            <person name="Tomlinson C."/>
            <person name="Wollam A."/>
            <person name="Palsikar V.B."/>
            <person name="Mardis E.R."/>
            <person name="Wilson R.K."/>
        </authorList>
    </citation>
    <scope>NUCLEOTIDE SEQUENCE [LARGE SCALE GENOMIC DNA]</scope>
    <source>
        <strain evidence="14">GED7749B</strain>
    </source>
</reference>
<dbReference type="InterPro" id="IPR050619">
    <property type="entry name" value="Flavodoxin"/>
</dbReference>
<dbReference type="PANTHER" id="PTHR42809">
    <property type="entry name" value="FLAVODOXIN 2"/>
    <property type="match status" value="1"/>
</dbReference>
<dbReference type="PANTHER" id="PTHR42809:SF1">
    <property type="entry name" value="FLAVODOXIN 1"/>
    <property type="match status" value="1"/>
</dbReference>
<dbReference type="EMBL" id="LQYG01000055">
    <property type="protein sequence ID" value="KYC62256.1"/>
    <property type="molecule type" value="Genomic_DNA"/>
</dbReference>
<dbReference type="PATRIC" id="fig|1398.18.peg.3839"/>
<dbReference type="PROSITE" id="PS50902">
    <property type="entry name" value="FLAVODOXIN_LIKE"/>
    <property type="match status" value="1"/>
</dbReference>
<dbReference type="NCBIfam" id="NF005216">
    <property type="entry name" value="PRK06703.1"/>
    <property type="match status" value="1"/>
</dbReference>
<dbReference type="GeneID" id="93261133"/>
<evidence type="ECO:0000256" key="3">
    <source>
        <dbReference type="ARBA" id="ARBA00005267"/>
    </source>
</evidence>
<sequence>MKTIIVYSTMTGTTEFMAEQIAAALTEAGYAVDIAESTNTSAHELTGYDLILIGANTWDEGDLWDEMIDFYEELPEVDLTGKKGAVFGAGDSFYEHFATAVDTMEEALKKQGCELLLDGLKVDVVPDEEIETACKDFARKLDLRCRELGLVQQ</sequence>
<evidence type="ECO:0000313" key="10">
    <source>
        <dbReference type="EMBL" id="AJO24678.1"/>
    </source>
</evidence>
<evidence type="ECO:0000313" key="14">
    <source>
        <dbReference type="Proteomes" id="UP000070376"/>
    </source>
</evidence>
<reference evidence="13" key="2">
    <citation type="submission" date="2015-01" db="EMBL/GenBank/DDBJ databases">
        <title>Comparative genome analysis of Bacillus coagulans HM-08, Clostridium butyricum HM-68, Bacillus subtilis HM-66 and Bacillus paralicheniformis BL-09.</title>
        <authorList>
            <person name="Zhang H."/>
        </authorList>
    </citation>
    <scope>NUCLEOTIDE SEQUENCE [LARGE SCALE GENOMIC DNA]</scope>
    <source>
        <strain evidence="13">HM-08</strain>
    </source>
</reference>
<proteinExistence type="inferred from homology"/>
<dbReference type="GO" id="GO:0010181">
    <property type="term" value="F:FMN binding"/>
    <property type="evidence" value="ECO:0007669"/>
    <property type="project" value="UniProtKB-UniRule"/>
</dbReference>
<dbReference type="RefSeq" id="WP_014096398.1">
    <property type="nucleotide sequence ID" value="NZ_CP010525.1"/>
</dbReference>
<comment type="function">
    <text evidence="2 8">Low-potential electron donor to a number of redox enzymes.</text>
</comment>
<keyword evidence="5 8" id="KW-0285">Flavoprotein</keyword>
<keyword evidence="7 8" id="KW-0249">Electron transport</keyword>
<dbReference type="InterPro" id="IPR010087">
    <property type="entry name" value="Flav_short"/>
</dbReference>
<dbReference type="GO" id="GO:0009055">
    <property type="term" value="F:electron transfer activity"/>
    <property type="evidence" value="ECO:0007669"/>
    <property type="project" value="UniProtKB-UniRule"/>
</dbReference>
<evidence type="ECO:0000259" key="9">
    <source>
        <dbReference type="PROSITE" id="PS50902"/>
    </source>
</evidence>
<dbReference type="Pfam" id="PF00258">
    <property type="entry name" value="Flavodoxin_1"/>
    <property type="match status" value="1"/>
</dbReference>
<dbReference type="AlphaFoldDB" id="A0A0C5C8K6"/>
<comment type="cofactor">
    <cofactor evidence="1 8">
        <name>FMN</name>
        <dbReference type="ChEBI" id="CHEBI:58210"/>
    </cofactor>
</comment>
<evidence type="ECO:0000313" key="12">
    <source>
        <dbReference type="EMBL" id="KYC62256.1"/>
    </source>
</evidence>
<evidence type="ECO:0000256" key="2">
    <source>
        <dbReference type="ARBA" id="ARBA00003297"/>
    </source>
</evidence>
<evidence type="ECO:0000313" key="11">
    <source>
        <dbReference type="EMBL" id="KWZ84914.1"/>
    </source>
</evidence>
<accession>A0A0C5C8K6</accession>
<dbReference type="Proteomes" id="UP000070376">
    <property type="component" value="Unassembled WGS sequence"/>
</dbReference>
<dbReference type="NCBIfam" id="TIGR01753">
    <property type="entry name" value="flav_short"/>
    <property type="match status" value="1"/>
</dbReference>
<evidence type="ECO:0000256" key="8">
    <source>
        <dbReference type="RuleBase" id="RU367037"/>
    </source>
</evidence>
<dbReference type="InterPro" id="IPR001226">
    <property type="entry name" value="Flavodoxin_CS"/>
</dbReference>
<evidence type="ECO:0000256" key="1">
    <source>
        <dbReference type="ARBA" id="ARBA00001917"/>
    </source>
</evidence>
<dbReference type="STRING" id="1398.AB434_1466"/>
<reference evidence="10" key="1">
    <citation type="submission" date="2015-01" db="EMBL/GenBank/DDBJ databases">
        <title>Comparative genome analysis of Bacillus coagulans HM-08, Clostridium butyricum HM-68, Bacillus subtilis HM-66 and Bacillus licheniformis BL-09.</title>
        <authorList>
            <person name="Zhang H."/>
        </authorList>
    </citation>
    <scope>NUCLEOTIDE SEQUENCE [LARGE SCALE GENOMIC DNA]</scope>
    <source>
        <strain evidence="10">HM-08</strain>
    </source>
</reference>
<dbReference type="EMBL" id="LRPN01000024">
    <property type="protein sequence ID" value="KWZ84914.1"/>
    <property type="molecule type" value="Genomic_DNA"/>
</dbReference>
<gene>
    <name evidence="12" type="ORF">B4098_1038</name>
    <name evidence="11" type="ORF">HMPREF3213_00661</name>
    <name evidence="10" type="ORF">SB48_HM08orf06169</name>
</gene>
<dbReference type="Proteomes" id="UP000032024">
    <property type="component" value="Chromosome"/>
</dbReference>
<protein>
    <recommendedName>
        <fullName evidence="8">Flavodoxin</fullName>
    </recommendedName>
</protein>
<dbReference type="NCBIfam" id="NF005246">
    <property type="entry name" value="PRK06756.1"/>
    <property type="match status" value="1"/>
</dbReference>
<evidence type="ECO:0000256" key="5">
    <source>
        <dbReference type="ARBA" id="ARBA00022630"/>
    </source>
</evidence>
<dbReference type="GO" id="GO:0016651">
    <property type="term" value="F:oxidoreductase activity, acting on NAD(P)H"/>
    <property type="evidence" value="ECO:0007669"/>
    <property type="project" value="UniProtKB-ARBA"/>
</dbReference>
<evidence type="ECO:0000256" key="6">
    <source>
        <dbReference type="ARBA" id="ARBA00022643"/>
    </source>
</evidence>
<keyword evidence="6 8" id="KW-0288">FMN</keyword>
<name>A0A0C5C8K6_HEYCO</name>
<feature type="domain" description="Flavodoxin-like" evidence="9">
    <location>
        <begin position="3"/>
        <end position="142"/>
    </location>
</feature>
<evidence type="ECO:0000313" key="13">
    <source>
        <dbReference type="Proteomes" id="UP000032024"/>
    </source>
</evidence>
<evidence type="ECO:0000313" key="15">
    <source>
        <dbReference type="Proteomes" id="UP000075288"/>
    </source>
</evidence>
<dbReference type="Proteomes" id="UP000075288">
    <property type="component" value="Unassembled WGS sequence"/>
</dbReference>
<dbReference type="InterPro" id="IPR029039">
    <property type="entry name" value="Flavoprotein-like_sf"/>
</dbReference>
<dbReference type="SUPFAM" id="SSF52218">
    <property type="entry name" value="Flavoproteins"/>
    <property type="match status" value="1"/>
</dbReference>
<reference evidence="12 15" key="3">
    <citation type="submission" date="2016-01" db="EMBL/GenBank/DDBJ databases">
        <title>Genome Sequences of Twelve Sporeforming Bacillus Species Isolated from Foods.</title>
        <authorList>
            <person name="Berendsen E.M."/>
            <person name="Wells-Bennik M.H."/>
            <person name="Krawcyk A.O."/>
            <person name="De Jong A."/>
            <person name="Holsappel S."/>
            <person name="Eijlander R.T."/>
            <person name="Kuipers O.P."/>
        </authorList>
    </citation>
    <scope>NUCLEOTIDE SEQUENCE [LARGE SCALE GENOMIC DNA]</scope>
    <source>
        <strain evidence="12 15">B4098</strain>
    </source>
</reference>